<dbReference type="Proteomes" id="UP000321621">
    <property type="component" value="Unassembled WGS sequence"/>
</dbReference>
<evidence type="ECO:0000313" key="2">
    <source>
        <dbReference type="EMBL" id="TXJ99151.1"/>
    </source>
</evidence>
<name>A0A3A1NKA2_9FLAO</name>
<keyword evidence="4" id="KW-1185">Reference proteome</keyword>
<organism evidence="1 3">
    <name type="scientific">Flagellimonas pelagia</name>
    <dbReference type="NCBI Taxonomy" id="2306998"/>
    <lineage>
        <taxon>Bacteria</taxon>
        <taxon>Pseudomonadati</taxon>
        <taxon>Bacteroidota</taxon>
        <taxon>Flavobacteriia</taxon>
        <taxon>Flavobacteriales</taxon>
        <taxon>Flavobacteriaceae</taxon>
        <taxon>Flagellimonas</taxon>
    </lineage>
</organism>
<reference evidence="1 3" key="1">
    <citation type="submission" date="2018-08" db="EMBL/GenBank/DDBJ databases">
        <title>Proposal of Muricauda 72 sp.nov. and Muricauda NH166 sp.nov., isolated from seawater.</title>
        <authorList>
            <person name="Cheng H."/>
            <person name="Wu Y.-H."/>
            <person name="Guo L.-L."/>
            <person name="Xu X.-W."/>
        </authorList>
    </citation>
    <scope>NUCLEOTIDE SEQUENCE [LARGE SCALE GENOMIC DNA]</scope>
    <source>
        <strain evidence="1 3">72</strain>
    </source>
</reference>
<sequence length="504" mass="57331">MEYFINCNSSTLAPYNTPLDELRAAHLYRRLGFSASVDTINAAVGQSASALVDSLVNQAISTPVIPAPAWADWTEANYPADDDLAGQMRRAQIEEFKTAYGNALLDNGLLDRLSFFWSNHFVTQLETYNCPQFLYYYINCLQRNALGNFKTFTSEIGLTSAMLYYLDGVRNRGNNPNENYARELYELFTLGEGNNYTEQDIIETAKALSGYTERGDEGCTQVTFDLTEFNTDNKTIFGQTGNWGYDDVIDVLFNQRPNEIGWFICKKLYEFFVHPDSTGDDGNGIAPQIIDGLAQTFISNNFDIAPVIRQLFKSQHFFDETAIGVIIKSPADIYFNFIKETNFAYDDMDVINLVDSCSLIGQTFFQPPEVEGWQRDRTWINTNFIIGRWLTMEVYIDRFFQNDPEQFRTLAMDAVGPADSNTSNPEIVVRALVDKFTPKGLLTDADFERAMDAFKIDDVPEEYYSPDYTPGGTGEWMLQLSAEPPTQVYILLRHLSREPEFQLK</sequence>
<dbReference type="RefSeq" id="WP_119646227.1">
    <property type="nucleotide sequence ID" value="NZ_QXFI01000011.1"/>
</dbReference>
<gene>
    <name evidence="1" type="ORF">D2V05_03845</name>
    <name evidence="2" type="ORF">FQ017_03820</name>
</gene>
<dbReference type="OrthoDB" id="9772295at2"/>
<accession>A0A3A1NKA2</accession>
<dbReference type="Proteomes" id="UP000266691">
    <property type="component" value="Unassembled WGS sequence"/>
</dbReference>
<evidence type="ECO:0000313" key="3">
    <source>
        <dbReference type="Proteomes" id="UP000266691"/>
    </source>
</evidence>
<dbReference type="EMBL" id="VNWK01000011">
    <property type="protein sequence ID" value="TXJ99151.1"/>
    <property type="molecule type" value="Genomic_DNA"/>
</dbReference>
<dbReference type="AlphaFoldDB" id="A0A3A1NKA2"/>
<evidence type="ECO:0000313" key="4">
    <source>
        <dbReference type="Proteomes" id="UP000321621"/>
    </source>
</evidence>
<dbReference type="EMBL" id="QXFI01000011">
    <property type="protein sequence ID" value="RIV46490.1"/>
    <property type="molecule type" value="Genomic_DNA"/>
</dbReference>
<protein>
    <submittedName>
        <fullName evidence="1">DUF1800 domain-containing protein</fullName>
    </submittedName>
</protein>
<proteinExistence type="predicted"/>
<dbReference type="InterPro" id="IPR014917">
    <property type="entry name" value="DUF1800"/>
</dbReference>
<reference evidence="2 4" key="2">
    <citation type="submission" date="2019-07" db="EMBL/GenBank/DDBJ databases">
        <title>Draft genome of two Muricauda strains isolated from deep sea.</title>
        <authorList>
            <person name="Sun C."/>
        </authorList>
    </citation>
    <scope>NUCLEOTIDE SEQUENCE [LARGE SCALE GENOMIC DNA]</scope>
    <source>
        <strain evidence="2 4">72</strain>
    </source>
</reference>
<comment type="caution">
    <text evidence="1">The sequence shown here is derived from an EMBL/GenBank/DDBJ whole genome shotgun (WGS) entry which is preliminary data.</text>
</comment>
<evidence type="ECO:0000313" key="1">
    <source>
        <dbReference type="EMBL" id="RIV46490.1"/>
    </source>
</evidence>
<dbReference type="Pfam" id="PF08811">
    <property type="entry name" value="DUF1800"/>
    <property type="match status" value="1"/>
</dbReference>